<proteinExistence type="predicted"/>
<dbReference type="AlphaFoldDB" id="A0A1Y5R929"/>
<organism evidence="2 3">
    <name type="scientific">Oceanibacterium hippocampi</name>
    <dbReference type="NCBI Taxonomy" id="745714"/>
    <lineage>
        <taxon>Bacteria</taxon>
        <taxon>Pseudomonadati</taxon>
        <taxon>Pseudomonadota</taxon>
        <taxon>Alphaproteobacteria</taxon>
        <taxon>Sneathiellales</taxon>
        <taxon>Sneathiellaceae</taxon>
        <taxon>Oceanibacterium</taxon>
    </lineage>
</organism>
<dbReference type="GO" id="GO:0019171">
    <property type="term" value="F:(3R)-hydroxyacyl-[acyl-carrier-protein] dehydratase activity"/>
    <property type="evidence" value="ECO:0007669"/>
    <property type="project" value="TreeGrafter"/>
</dbReference>
<dbReference type="Proteomes" id="UP000193200">
    <property type="component" value="Unassembled WGS sequence"/>
</dbReference>
<dbReference type="RefSeq" id="WP_085881492.1">
    <property type="nucleotide sequence ID" value="NZ_FWFR01000001.1"/>
</dbReference>
<accession>A0A1Y5R929</accession>
<feature type="domain" description="FAS1-like dehydratase" evidence="1">
    <location>
        <begin position="80"/>
        <end position="135"/>
    </location>
</feature>
<dbReference type="PANTHER" id="PTHR28152">
    <property type="entry name" value="HYDROXYACYL-THIOESTER DEHYDRATASE TYPE 2, MITOCHONDRIAL"/>
    <property type="match status" value="1"/>
</dbReference>
<dbReference type="SUPFAM" id="SSF54637">
    <property type="entry name" value="Thioesterase/thiol ester dehydrase-isomerase"/>
    <property type="match status" value="2"/>
</dbReference>
<reference evidence="2 3" key="1">
    <citation type="submission" date="2017-03" db="EMBL/GenBank/DDBJ databases">
        <authorList>
            <person name="Afonso C.L."/>
            <person name="Miller P.J."/>
            <person name="Scott M.A."/>
            <person name="Spackman E."/>
            <person name="Goraichik I."/>
            <person name="Dimitrov K.M."/>
            <person name="Suarez D.L."/>
            <person name="Swayne D.E."/>
        </authorList>
    </citation>
    <scope>NUCLEOTIDE SEQUENCE [LARGE SCALE GENOMIC DNA]</scope>
    <source>
        <strain evidence="2 3">CECT 7691</strain>
    </source>
</reference>
<protein>
    <recommendedName>
        <fullName evidence="1">FAS1-like dehydratase domain-containing protein</fullName>
    </recommendedName>
</protein>
<keyword evidence="3" id="KW-1185">Reference proteome</keyword>
<dbReference type="InterPro" id="IPR029069">
    <property type="entry name" value="HotDog_dom_sf"/>
</dbReference>
<dbReference type="InParanoid" id="A0A1Y5R929"/>
<dbReference type="EMBL" id="FWFR01000001">
    <property type="protein sequence ID" value="SLN11992.1"/>
    <property type="molecule type" value="Genomic_DNA"/>
</dbReference>
<gene>
    <name evidence="2" type="ORF">OCH7691_00118</name>
</gene>
<dbReference type="InterPro" id="IPR039569">
    <property type="entry name" value="FAS1-like_DH_region"/>
</dbReference>
<dbReference type="Gene3D" id="3.10.129.10">
    <property type="entry name" value="Hotdog Thioesterase"/>
    <property type="match status" value="1"/>
</dbReference>
<evidence type="ECO:0000313" key="3">
    <source>
        <dbReference type="Proteomes" id="UP000193200"/>
    </source>
</evidence>
<dbReference type="OrthoDB" id="7183822at2"/>
<dbReference type="PANTHER" id="PTHR28152:SF1">
    <property type="entry name" value="HYDROXYACYL-THIOESTER DEHYDRATASE TYPE 2, MITOCHONDRIAL"/>
    <property type="match status" value="1"/>
</dbReference>
<dbReference type="InterPro" id="IPR052741">
    <property type="entry name" value="Mitochondrial_HTD2"/>
</dbReference>
<evidence type="ECO:0000259" key="1">
    <source>
        <dbReference type="Pfam" id="PF13452"/>
    </source>
</evidence>
<name>A0A1Y5R929_9PROT</name>
<sequence>MTEQSRYQDWIGRAETALDVLDPVRVAALNATIGETGKPMGMPAAGDPLPPGAQWLYFWPLAPMSEVGPDGHPKRGGFLPPVSLPKRMWAGGRLRFHQPLIAGAQATRRSEILSVSGKDGRSGPLVFVTVAHEFLVDGSLCLREEHDIVYRDDAPASRKPAAAKDATTDPAAEAPGDIVARRAIDPDPVMLFRYSALTFNGHRIHYDRDYCRDVEGYPGLIVHGPLIATFLMDLCRREGPAPLTEFEFRALRPLFDGERFETIAVAAPDGGWALRAARPGKAPNMTATARFGTR</sequence>
<dbReference type="Pfam" id="PF13452">
    <property type="entry name" value="FAS1_DH_region"/>
    <property type="match status" value="1"/>
</dbReference>
<evidence type="ECO:0000313" key="2">
    <source>
        <dbReference type="EMBL" id="SLN11992.1"/>
    </source>
</evidence>